<reference evidence="2 4" key="3">
    <citation type="journal article" date="2002" name="Genome Biol.">
        <title>Annotation of the Drosophila melanogaster euchromatic genome: a systematic review.</title>
        <authorList>
            <person name="Misra S."/>
            <person name="Crosby M.A."/>
            <person name="Mungall C.J."/>
            <person name="Matthews B.B."/>
            <person name="Campbell K.S."/>
            <person name="Hradecky P."/>
            <person name="Huang Y."/>
            <person name="Kaminker J.S."/>
            <person name="Millburn G.H."/>
            <person name="Prochnik S.E."/>
            <person name="Smith C.D."/>
            <person name="Tupy J.L."/>
            <person name="Whitfied E.J."/>
            <person name="Bayraktaroglu L."/>
            <person name="Berman B.P."/>
            <person name="Bettencourt B.R."/>
            <person name="Celniker S.E."/>
            <person name="de Grey A.D."/>
            <person name="Drysdale R.A."/>
            <person name="Harris N.L."/>
            <person name="Richter J."/>
            <person name="Russo S."/>
            <person name="Schroeder A.J."/>
            <person name="Shu S.Q."/>
            <person name="Stapleton M."/>
            <person name="Yamada C."/>
            <person name="Ashburner M."/>
            <person name="Gelbart W.M."/>
            <person name="Rubin G.M."/>
            <person name="Lewis S.E."/>
        </authorList>
    </citation>
    <scope>GENOME REANNOTATION</scope>
    <source>
        <strain evidence="4">Berkeley</strain>
    </source>
</reference>
<evidence type="ECO:0000313" key="2">
    <source>
        <dbReference type="EMBL" id="AHN56260.1"/>
    </source>
</evidence>
<accession>A0A0B4LFG2</accession>
<reference evidence="2 4" key="7">
    <citation type="journal article" date="2007" name="Science">
        <title>The Release 5.1 annotation of Drosophila melanogaster heterochromatin.</title>
        <authorList>
            <person name="Smith C.D."/>
            <person name="Shu S."/>
            <person name="Mungall C.J."/>
            <person name="Karpen G.H."/>
        </authorList>
    </citation>
    <scope>NUCLEOTIDE SEQUENCE [LARGE SCALE GENOMIC DNA]</scope>
    <source>
        <strain evidence="4">Berkeley</strain>
    </source>
</reference>
<dbReference type="GeneID" id="246629"/>
<name>A0A0B4LFG2_DROME</name>
<dbReference type="PROSITE" id="PS50181">
    <property type="entry name" value="FBOX"/>
    <property type="match status" value="1"/>
</dbReference>
<dbReference type="InParanoid" id="A0A0B4LFG2"/>
<dbReference type="ExpressionAtlas" id="A0A0B4LFG2">
    <property type="expression patterns" value="baseline and differential"/>
</dbReference>
<evidence type="ECO:0000259" key="1">
    <source>
        <dbReference type="PROSITE" id="PS50181"/>
    </source>
</evidence>
<reference evidence="2 4" key="4">
    <citation type="journal article" date="2002" name="Genome Biol.">
        <title>The transposable elements of the Drosophila melanogaster euchromatin: a genomics perspective.</title>
        <authorList>
            <person name="Kaminker J.S."/>
            <person name="Bergman C.M."/>
            <person name="Kronmiller B."/>
            <person name="Carlson J."/>
            <person name="Svirskas R."/>
            <person name="Patel S."/>
            <person name="Frise E."/>
            <person name="Wheeler D.A."/>
            <person name="Lewis S.E."/>
            <person name="Rubin G.M."/>
            <person name="Ashburner M."/>
            <person name="Celniker S.E."/>
        </authorList>
    </citation>
    <scope>NUCLEOTIDE SEQUENCE [LARGE SCALE GENOMIC DNA]</scope>
    <source>
        <strain evidence="4">Berkeley</strain>
    </source>
</reference>
<dbReference type="Bgee" id="FBgn0050466">
    <property type="expression patterns" value="Expressed in early-mid elongation-stage spermatid (Drosophila) in testis and 43 other cell types or tissues"/>
</dbReference>
<reference evidence="2 4" key="1">
    <citation type="journal article" date="2000" name="Science">
        <title>The genome sequence of Drosophila melanogaster.</title>
        <authorList>
            <person name="Adams M.D."/>
            <person name="Celniker S.E."/>
            <person name="Holt R.A."/>
            <person name="Evans C.A."/>
            <person name="Gocayne J.D."/>
            <person name="Amanatides P.G."/>
            <person name="Scherer S.E."/>
            <person name="Li P.W."/>
            <person name="Hoskins R.A."/>
            <person name="Galle R.F."/>
            <person name="George R.A."/>
            <person name="Lewis S.E."/>
            <person name="Richards S."/>
            <person name="Ashburner M."/>
            <person name="Henderson S.N."/>
            <person name="Sutton G.G."/>
            <person name="Wortman J.R."/>
            <person name="Yandell M.D."/>
            <person name="Zhang Q."/>
            <person name="Chen L.X."/>
            <person name="Brandon R.C."/>
            <person name="Rogers Y.H."/>
            <person name="Blazej R.G."/>
            <person name="Champe M."/>
            <person name="Pfeiffer B.D."/>
            <person name="Wan K.H."/>
            <person name="Doyle C."/>
            <person name="Baxter E.G."/>
            <person name="Helt G."/>
            <person name="Nelson C.R."/>
            <person name="Gabor G.L."/>
            <person name="Abril J.F."/>
            <person name="Agbayani A."/>
            <person name="An H.J."/>
            <person name="Andrews-Pfannkoch C."/>
            <person name="Baldwin D."/>
            <person name="Ballew R.M."/>
            <person name="Basu A."/>
            <person name="Baxendale J."/>
            <person name="Bayraktaroglu L."/>
            <person name="Beasley E.M."/>
            <person name="Beeson K.Y."/>
            <person name="Benos P.V."/>
            <person name="Berman B.P."/>
            <person name="Bhandari D."/>
            <person name="Bolshakov S."/>
            <person name="Borkova D."/>
            <person name="Botchan M.R."/>
            <person name="Bouck J."/>
            <person name="Brokstein P."/>
            <person name="Brottier P."/>
            <person name="Burtis K.C."/>
            <person name="Busam D.A."/>
            <person name="Butler H."/>
            <person name="Cadieu E."/>
            <person name="Center A."/>
            <person name="Chandra I."/>
            <person name="Cherry J.M."/>
            <person name="Cawley S."/>
            <person name="Dahlke C."/>
            <person name="Davenport L.B."/>
            <person name="Davies P."/>
            <person name="de Pablos B."/>
            <person name="Delcher A."/>
            <person name="Deng Z."/>
            <person name="Mays A.D."/>
            <person name="Dew I."/>
            <person name="Dietz S.M."/>
            <person name="Dodson K."/>
            <person name="Doup L.E."/>
            <person name="Downes M."/>
            <person name="Dugan-Rocha S."/>
            <person name="Dunkov B.C."/>
            <person name="Dunn P."/>
            <person name="Durbin K.J."/>
            <person name="Evangelista C.C."/>
            <person name="Ferraz C."/>
            <person name="Ferriera S."/>
            <person name="Fleischmann W."/>
            <person name="Fosler C."/>
            <person name="Gabrielian A.E."/>
            <person name="Garg N.S."/>
            <person name="Gelbart W.M."/>
            <person name="Glasser K."/>
            <person name="Glodek A."/>
            <person name="Gong F."/>
            <person name="Gorrell J.H."/>
            <person name="Gu Z."/>
            <person name="Guan P."/>
            <person name="Harris M."/>
            <person name="Harris N.L."/>
            <person name="Harvey D."/>
            <person name="Heiman T.J."/>
            <person name="Hernandez J.R."/>
            <person name="Houck J."/>
            <person name="Hostin D."/>
            <person name="Houston K.A."/>
            <person name="Howland T.J."/>
            <person name="Wei M.H."/>
            <person name="Ibegwam C."/>
            <person name="Jalali M."/>
            <person name="Kalush F."/>
            <person name="Karpen G.H."/>
            <person name="Ke Z."/>
            <person name="Kennison J.A."/>
            <person name="Ketchum K.A."/>
            <person name="Kimmel B.E."/>
            <person name="Kodira C.D."/>
            <person name="Kraft C."/>
            <person name="Kravitz S."/>
            <person name="Kulp D."/>
            <person name="Lai Z."/>
            <person name="Lasko P."/>
            <person name="Lei Y."/>
            <person name="Levitsky A.A."/>
            <person name="Li J."/>
            <person name="Li Z."/>
            <person name="Liang Y."/>
            <person name="Lin X."/>
            <person name="Liu X."/>
            <person name="Mattei B."/>
            <person name="McIntosh T.C."/>
            <person name="McLeod M.P."/>
            <person name="McPherson D."/>
            <person name="Merkulov G."/>
            <person name="Milshina N.V."/>
            <person name="Mobarry C."/>
            <person name="Morris J."/>
            <person name="Moshrefi A."/>
            <person name="Mount S.M."/>
            <person name="Moy M."/>
            <person name="Murphy B."/>
            <person name="Murphy L."/>
            <person name="Muzny D.M."/>
            <person name="Nelson D.L."/>
            <person name="Nelson D.R."/>
            <person name="Nelson K.A."/>
            <person name="Nixon K."/>
            <person name="Nusskern D.R."/>
            <person name="Pacleb J.M."/>
            <person name="Palazzolo M."/>
            <person name="Pittman G.S."/>
            <person name="Pan S."/>
            <person name="Pollard J."/>
            <person name="Puri V."/>
            <person name="Reese M.G."/>
            <person name="Reinert K."/>
            <person name="Remington K."/>
            <person name="Saunders R.D."/>
            <person name="Scheeler F."/>
            <person name="Shen H."/>
            <person name="Shue B.C."/>
            <person name="Siden-Kiamos I."/>
            <person name="Simpson M."/>
            <person name="Skupski M.P."/>
            <person name="Smith T."/>
            <person name="Spier E."/>
            <person name="Spradling A.C."/>
            <person name="Stapleton M."/>
            <person name="Strong R."/>
            <person name="Sun E."/>
            <person name="Svirskas R."/>
            <person name="Tector C."/>
            <person name="Turner R."/>
            <person name="Venter E."/>
            <person name="Wang A.H."/>
            <person name="Wang X."/>
            <person name="Wang Z.Y."/>
            <person name="Wassarman D.A."/>
            <person name="Weinstock G.M."/>
            <person name="Weissenbach J."/>
            <person name="Williams S.M."/>
            <person name="WoodageT"/>
            <person name="Worley K.C."/>
            <person name="Wu D."/>
            <person name="Yang S."/>
            <person name="Yao Q.A."/>
            <person name="Ye J."/>
            <person name="Yeh R.F."/>
            <person name="Zaveri J.S."/>
            <person name="Zhan M."/>
            <person name="Zhang G."/>
            <person name="Zhao Q."/>
            <person name="Zheng L."/>
            <person name="Zheng X.H."/>
            <person name="Zhong F.N."/>
            <person name="Zhong W."/>
            <person name="Zhou X."/>
            <person name="Zhu S."/>
            <person name="Zhu X."/>
            <person name="Smith H.O."/>
            <person name="Gibbs R.A."/>
            <person name="Myers E.W."/>
            <person name="Rubin G.M."/>
            <person name="Venter J.C."/>
        </authorList>
    </citation>
    <scope>NUCLEOTIDE SEQUENCE [LARGE SCALE GENOMIC DNA]</scope>
    <source>
        <strain evidence="4">Berkeley</strain>
    </source>
</reference>
<protein>
    <submittedName>
        <fullName evidence="2">Uncharacterized protein, isoform B</fullName>
    </submittedName>
</protein>
<proteinExistence type="predicted"/>
<dbReference type="FlyBase" id="FBgn0050466">
    <property type="gene designation" value="CG30466"/>
</dbReference>
<dbReference type="STRING" id="7227.FBpp0309023"/>
<reference evidence="2 4" key="8">
    <citation type="journal article" date="2007" name="Science">
        <title>Sequence finishing and mapping of Drosophila melanogaster heterochromatin.</title>
        <authorList>
            <person name="Hoskins R.A."/>
            <person name="Carlson J.W."/>
            <person name="Kennedy C."/>
            <person name="Acevedo D."/>
            <person name="Evans-Holm M."/>
            <person name="Frise E."/>
            <person name="Wan K.H."/>
            <person name="Park S."/>
            <person name="Mendez-Lago M."/>
            <person name="Rossi F."/>
            <person name="Villasante A."/>
            <person name="Dimitri P."/>
            <person name="Karpen G.H."/>
            <person name="Celniker S.E."/>
        </authorList>
    </citation>
    <scope>NUCLEOTIDE SEQUENCE [LARGE SCALE GENOMIC DNA]</scope>
    <source>
        <strain evidence="4">Berkeley</strain>
    </source>
</reference>
<dbReference type="OMA" id="RLTLTYC"/>
<feature type="domain" description="F-box" evidence="1">
    <location>
        <begin position="11"/>
        <end position="55"/>
    </location>
</feature>
<dbReference type="Proteomes" id="UP000000803">
    <property type="component" value="Chromosome 2R"/>
</dbReference>
<gene>
    <name evidence="2" type="primary">FBXO19</name>
    <name evidence="2" type="synonym">Dmel\CG30466</name>
    <name evidence="2 3" type="ORF">CG30466</name>
    <name evidence="2" type="ORF">Dmel_CG30466</name>
</gene>
<reference evidence="2 4" key="10">
    <citation type="journal article" date="2015" name="G3 (Bethesda)">
        <title>Gene Model Annotations for Drosophila melanogaster: The Rule-Benders.</title>
        <authorList>
            <consortium name="FlyBase Consortium"/>
            <person name="Crosby M.A."/>
            <person name="Gramates L.S."/>
            <person name="Dos Santos G."/>
            <person name="Matthews B.B."/>
            <person name="St Pierre S.E."/>
            <person name="Zhou P."/>
            <person name="Schroeder A.J."/>
            <person name="Falls K."/>
            <person name="Emmert D.B."/>
            <person name="Russo S.M."/>
            <person name="Gelbart W.M."/>
            <person name="null"/>
        </authorList>
    </citation>
    <scope>NUCLEOTIDE SEQUENCE [LARGE SCALE GENOMIC DNA]</scope>
    <source>
        <strain evidence="4">Berkeley</strain>
    </source>
</reference>
<dbReference type="AlphaFoldDB" id="A0A0B4LFG2"/>
<evidence type="ECO:0000313" key="3">
    <source>
        <dbReference type="FlyBase" id="FBgn0050466"/>
    </source>
</evidence>
<reference evidence="2 4" key="11">
    <citation type="journal article" date="2015" name="Genome Res.">
        <title>The Release 6 reference sequence of the Drosophila melanogaster genome.</title>
        <authorList>
            <person name="Hoskins R.A."/>
            <person name="Carlson J.W."/>
            <person name="Wan K.H."/>
            <person name="Park S."/>
            <person name="Mendez I."/>
            <person name="Galle S.E."/>
            <person name="Booth B.W."/>
            <person name="Pfeiffer B.D."/>
            <person name="George R.A."/>
            <person name="Svirskas R."/>
            <person name="Krzywinski M."/>
            <person name="Schein J."/>
            <person name="Accardo M.C."/>
            <person name="Damia E."/>
            <person name="Messina G."/>
            <person name="Mendez-Lago M."/>
            <person name="de Pablos B."/>
            <person name="Demakova O.V."/>
            <person name="Andreyeva E.N."/>
            <person name="Boldyreva L.V."/>
            <person name="Marra M."/>
            <person name="Carvalho A.B."/>
            <person name="Dimitri P."/>
            <person name="Villasante A."/>
            <person name="Zhimulev I.F."/>
            <person name="Rubin G.M."/>
            <person name="Karpen G.H."/>
            <person name="Celniker S.E."/>
        </authorList>
    </citation>
    <scope>NUCLEOTIDE SEQUENCE [LARGE SCALE GENOMIC DNA]</scope>
    <source>
        <strain evidence="4">Berkeley</strain>
    </source>
</reference>
<dbReference type="EMBL" id="AE013599">
    <property type="protein sequence ID" value="AHN56260.1"/>
    <property type="molecule type" value="Genomic_DNA"/>
</dbReference>
<reference evidence="2 4" key="5">
    <citation type="journal article" date="2002" name="Genome Biol.">
        <title>Heterochromatic sequences in a Drosophila whole-genome shotgun assembly.</title>
        <authorList>
            <person name="Hoskins R.A."/>
            <person name="Smith C.D."/>
            <person name="Carlson J.W."/>
            <person name="Carvalho A.B."/>
            <person name="Halpern A."/>
            <person name="Kaminker J.S."/>
            <person name="Kennedy C."/>
            <person name="Mungall C.J."/>
            <person name="Sullivan B.A."/>
            <person name="Sutton G.G."/>
            <person name="Yasuhara J.C."/>
            <person name="Wakimoto B.T."/>
            <person name="Myers E.W."/>
            <person name="Celniker S.E."/>
            <person name="Rubin G.M."/>
            <person name="Karpen G.H."/>
        </authorList>
    </citation>
    <scope>NUCLEOTIDE SEQUENCE [LARGE SCALE GENOMIC DNA]</scope>
    <source>
        <strain evidence="4">Berkeley</strain>
    </source>
</reference>
<dbReference type="InterPro" id="IPR032675">
    <property type="entry name" value="LRR_dom_sf"/>
</dbReference>
<reference evidence="2 4" key="2">
    <citation type="journal article" date="2002" name="Genome Biol.">
        <title>Finishing a whole-genome shotgun: release 3 of the Drosophila melanogaster euchromatic genome sequence.</title>
        <authorList>
            <person name="Celniker S.E."/>
            <person name="Wheeler D.A."/>
            <person name="Kronmiller B."/>
            <person name="Carlson J.W."/>
            <person name="Halpern A."/>
            <person name="Patel S."/>
            <person name="Adams M."/>
            <person name="Champe M."/>
            <person name="Dugan S.P."/>
            <person name="Frise E."/>
            <person name="Hodgson A."/>
            <person name="George R.A."/>
            <person name="Hoskins R.A."/>
            <person name="Laverty T."/>
            <person name="Muzny D.M."/>
            <person name="Nelson C.R."/>
            <person name="Pacleb J.M."/>
            <person name="Park S."/>
            <person name="Pfeiffer B.D."/>
            <person name="Richards S."/>
            <person name="Sodergren E.J."/>
            <person name="Svirskas R."/>
            <person name="Tabor P.E."/>
            <person name="Wan K."/>
            <person name="Stapleton M."/>
            <person name="Sutton G.G."/>
            <person name="Venter C."/>
            <person name="Weinstock G."/>
            <person name="Scherer S.E."/>
            <person name="Myers E.W."/>
            <person name="Gibbs R.A."/>
            <person name="Rubin G.M."/>
        </authorList>
    </citation>
    <scope>NUCLEOTIDE SEQUENCE [LARGE SCALE GENOMIC DNA]</scope>
    <source>
        <strain evidence="4">Berkeley</strain>
    </source>
</reference>
<dbReference type="GO" id="GO:0019005">
    <property type="term" value="C:SCF ubiquitin ligase complex"/>
    <property type="evidence" value="ECO:0000255"/>
    <property type="project" value="FlyBase"/>
</dbReference>
<dbReference type="InterPro" id="IPR001810">
    <property type="entry name" value="F-box_dom"/>
</dbReference>
<reference evidence="2 4" key="6">
    <citation type="journal article" date="2005" name="PLoS Comput. Biol.">
        <title>Combined evidence annotation of transposable elements in genome sequences.</title>
        <authorList>
            <person name="Quesneville H."/>
            <person name="Bergman C.M."/>
            <person name="Andrieu O."/>
            <person name="Autard D."/>
            <person name="Nouaud D."/>
            <person name="Ashburner M."/>
            <person name="Anxolabehere D."/>
        </authorList>
    </citation>
    <scope>NUCLEOTIDE SEQUENCE [LARGE SCALE GENOMIC DNA]</scope>
    <source>
        <strain evidence="4">Berkeley</strain>
    </source>
</reference>
<dbReference type="Pfam" id="PF00646">
    <property type="entry name" value="F-box"/>
    <property type="match status" value="1"/>
</dbReference>
<keyword evidence="4" id="KW-1185">Reference proteome</keyword>
<dbReference type="OrthoDB" id="7939463at2759"/>
<dbReference type="FunCoup" id="A0A0B4LFG2">
    <property type="interactions" value="7"/>
</dbReference>
<organism evidence="2 4">
    <name type="scientific">Drosophila melanogaster</name>
    <name type="common">Fruit fly</name>
    <dbReference type="NCBI Taxonomy" id="7227"/>
    <lineage>
        <taxon>Eukaryota</taxon>
        <taxon>Metazoa</taxon>
        <taxon>Ecdysozoa</taxon>
        <taxon>Arthropoda</taxon>
        <taxon>Hexapoda</taxon>
        <taxon>Insecta</taxon>
        <taxon>Pterygota</taxon>
        <taxon>Neoptera</taxon>
        <taxon>Endopterygota</taxon>
        <taxon>Diptera</taxon>
        <taxon>Brachycera</taxon>
        <taxon>Muscomorpha</taxon>
        <taxon>Ephydroidea</taxon>
        <taxon>Drosophilidae</taxon>
        <taxon>Drosophila</taxon>
        <taxon>Sophophora</taxon>
    </lineage>
</organism>
<dbReference type="GO" id="GO:0031146">
    <property type="term" value="P:SCF-dependent proteasomal ubiquitin-dependent protein catabolic process"/>
    <property type="evidence" value="ECO:0000255"/>
    <property type="project" value="FlyBase"/>
</dbReference>
<dbReference type="RefSeq" id="NP_001286463.1">
    <property type="nucleotide sequence ID" value="NM_001299534.1"/>
</dbReference>
<reference evidence="2 4" key="9">
    <citation type="journal article" date="2015" name="G3 (Bethesda)">
        <title>Gene Model Annotations for Drosophila melanogaster: Impact of High-Throughput Data.</title>
        <authorList>
            <consortium name="FlyBase Consortium"/>
            <person name="Matthews B.B."/>
            <person name="Dos Santos G."/>
            <person name="Crosby M.A."/>
            <person name="Emmert D.B."/>
            <person name="St Pierre S.E."/>
            <person name="Gramates L.S."/>
            <person name="Zhou P."/>
            <person name="Schroeder A.J."/>
            <person name="Falls K."/>
            <person name="Strelets V."/>
            <person name="Russo S.M."/>
            <person name="Gelbart W.M."/>
            <person name="null"/>
        </authorList>
    </citation>
    <scope>NUCLEOTIDE SEQUENCE [LARGE SCALE GENOMIC DNA]</scope>
    <source>
        <strain evidence="4">Berkeley</strain>
    </source>
</reference>
<dbReference type="Gene3D" id="3.80.10.10">
    <property type="entry name" value="Ribonuclease Inhibitor"/>
    <property type="match status" value="1"/>
</dbReference>
<evidence type="ECO:0000313" key="4">
    <source>
        <dbReference type="Proteomes" id="UP000000803"/>
    </source>
</evidence>
<dbReference type="KEGG" id="dme:Dmel_CG30466"/>
<sequence>MLRRRSAANTKPGLLCLPDDVLMIILSYLDLKTQLKLKDFHFRFKKLMPYVWRAYNKCAYISLIEMQLSDKDLLFFLESTQQILSTLRLKMNNRSNFETLTSCSFPKLKDFRFSTHSFNLNDADVPRMLKTFPNLTTFSPHGKFTGKHFDEFEFLENLTVSYCSKFNVTNLIQILKTRKIKSLKLGIFDIDQISNTELPWKGIRNLEQLQCFQEEMMVWFLSKLERLTHLKKLFLCGHVRYGFLREILIAAKRSTINMIEISQNTSIFCETYGLNVAIKTLKVANFGMHAYQHLHINVNEFYIQNSVCVDEIKFHTLIQNLNTHEVLGIYHCTFGFKEFTFDAKKLGENRTTALNIYVELNTYLMSNEDPIPMTWKVQGEHRLFKLHMKHPKITFNSDPVSIYFD</sequence>
<dbReference type="AGR" id="FB:FBgn0050466"/>
<dbReference type="VEuPathDB" id="VectorBase:FBgn0050466"/>
<dbReference type="BioGRID-ORCS" id="246629">
    <property type="hits" value="0 hits in 1 CRISPR screen"/>
</dbReference>
<dbReference type="SUPFAM" id="SSF52047">
    <property type="entry name" value="RNI-like"/>
    <property type="match status" value="1"/>
</dbReference>